<evidence type="ECO:0000313" key="2">
    <source>
        <dbReference type="Proteomes" id="UP000504606"/>
    </source>
</evidence>
<feature type="compositionally biased region" description="Acidic residues" evidence="1">
    <location>
        <begin position="25"/>
        <end position="44"/>
    </location>
</feature>
<dbReference type="InterPro" id="IPR032675">
    <property type="entry name" value="LRR_dom_sf"/>
</dbReference>
<sequence>MVMTTKEVVLPKLRTVELAFFEESDFEYDLPPPEEDEGAEDDDIFVGIEGSDVKGESVDDKDKEGDVERKDGNVIAVVDDIQVEVDDVQGDVDVIGEEVVISEEAAIGDGKAKEVIGDQDDLQSKRDENDIVGELDEIHGQVDVAQGRVNGVQAQEDDVQSKVVNFQGDGVVVGEEVLIGEGEGCGTDSAEGKAENEENDVEGEEGEGKAMEEENDVEGEEDEVDEDDDEDEDDDNEDDHNEDDEDVDEDDDEYDVTLDDIFSNLWDYEVEEEEEQQREPDSSLFEALRSLLLPHEATLHHLKLDSPQLLPLLDPFASGLQRLTLTLDCDHHLKGLQQMTGLKHLTVFLKNDFFVNYGVAALLKSCPSPLQRLELRGCTDDSVRALGAVGITSLQHLVLSFRSSVGALSLGVALAGLPNLRSLRLLGLHNKPTVILSGLSAAAMPKLAVIVFTDGTGSGSDSASVYSGYQDCQDLVRRASMPLHVVAVFREERDRHMMFFRHPAGELCPLCAEAEAAASFRVLKNRPFERIQVE</sequence>
<feature type="compositionally biased region" description="Acidic residues" evidence="1">
    <location>
        <begin position="213"/>
        <end position="253"/>
    </location>
</feature>
<gene>
    <name evidence="3" type="primary">LOC113207254</name>
</gene>
<name>A0A9C6U5V3_FRAOC</name>
<dbReference type="SUPFAM" id="SSF52047">
    <property type="entry name" value="RNI-like"/>
    <property type="match status" value="1"/>
</dbReference>
<protein>
    <submittedName>
        <fullName evidence="3">Uncharacterized protein LOC113207254</fullName>
    </submittedName>
</protein>
<dbReference type="GeneID" id="113207254"/>
<dbReference type="Proteomes" id="UP000504606">
    <property type="component" value="Unplaced"/>
</dbReference>
<dbReference type="AlphaFoldDB" id="A0A9C6U5V3"/>
<feature type="region of interest" description="Disordered" evidence="1">
    <location>
        <begin position="25"/>
        <end position="69"/>
    </location>
</feature>
<keyword evidence="2" id="KW-1185">Reference proteome</keyword>
<dbReference type="Gene3D" id="3.80.10.10">
    <property type="entry name" value="Ribonuclease Inhibitor"/>
    <property type="match status" value="1"/>
</dbReference>
<reference evidence="3" key="1">
    <citation type="submission" date="2025-08" db="UniProtKB">
        <authorList>
            <consortium name="RefSeq"/>
        </authorList>
    </citation>
    <scope>IDENTIFICATION</scope>
    <source>
        <tissue evidence="3">Whole organism</tissue>
    </source>
</reference>
<dbReference type="KEGG" id="foc:113207254"/>
<accession>A0A9C6U5V3</accession>
<feature type="compositionally biased region" description="Basic and acidic residues" evidence="1">
    <location>
        <begin position="51"/>
        <end position="69"/>
    </location>
</feature>
<dbReference type="RefSeq" id="XP_052123687.1">
    <property type="nucleotide sequence ID" value="XM_052267727.1"/>
</dbReference>
<organism evidence="2 3">
    <name type="scientific">Frankliniella occidentalis</name>
    <name type="common">Western flower thrips</name>
    <name type="synonym">Euthrips occidentalis</name>
    <dbReference type="NCBI Taxonomy" id="133901"/>
    <lineage>
        <taxon>Eukaryota</taxon>
        <taxon>Metazoa</taxon>
        <taxon>Ecdysozoa</taxon>
        <taxon>Arthropoda</taxon>
        <taxon>Hexapoda</taxon>
        <taxon>Insecta</taxon>
        <taxon>Pterygota</taxon>
        <taxon>Neoptera</taxon>
        <taxon>Paraneoptera</taxon>
        <taxon>Thysanoptera</taxon>
        <taxon>Terebrantia</taxon>
        <taxon>Thripoidea</taxon>
        <taxon>Thripidae</taxon>
        <taxon>Frankliniella</taxon>
    </lineage>
</organism>
<evidence type="ECO:0000256" key="1">
    <source>
        <dbReference type="SAM" id="MobiDB-lite"/>
    </source>
</evidence>
<proteinExistence type="predicted"/>
<feature type="region of interest" description="Disordered" evidence="1">
    <location>
        <begin position="175"/>
        <end position="253"/>
    </location>
</feature>
<evidence type="ECO:0000313" key="3">
    <source>
        <dbReference type="RefSeq" id="XP_052123687.1"/>
    </source>
</evidence>